<name>A0ACC0C9B2_CATRO</name>
<evidence type="ECO:0000313" key="2">
    <source>
        <dbReference type="Proteomes" id="UP001060085"/>
    </source>
</evidence>
<dbReference type="Proteomes" id="UP001060085">
    <property type="component" value="Linkage Group LG01"/>
</dbReference>
<gene>
    <name evidence="1" type="ORF">M9H77_02695</name>
</gene>
<proteinExistence type="predicted"/>
<organism evidence="1 2">
    <name type="scientific">Catharanthus roseus</name>
    <name type="common">Madagascar periwinkle</name>
    <name type="synonym">Vinca rosea</name>
    <dbReference type="NCBI Taxonomy" id="4058"/>
    <lineage>
        <taxon>Eukaryota</taxon>
        <taxon>Viridiplantae</taxon>
        <taxon>Streptophyta</taxon>
        <taxon>Embryophyta</taxon>
        <taxon>Tracheophyta</taxon>
        <taxon>Spermatophyta</taxon>
        <taxon>Magnoliopsida</taxon>
        <taxon>eudicotyledons</taxon>
        <taxon>Gunneridae</taxon>
        <taxon>Pentapetalae</taxon>
        <taxon>asterids</taxon>
        <taxon>lamiids</taxon>
        <taxon>Gentianales</taxon>
        <taxon>Apocynaceae</taxon>
        <taxon>Rauvolfioideae</taxon>
        <taxon>Vinceae</taxon>
        <taxon>Catharanthinae</taxon>
        <taxon>Catharanthus</taxon>
    </lineage>
</organism>
<reference evidence="2" key="1">
    <citation type="journal article" date="2023" name="Nat. Plants">
        <title>Single-cell RNA sequencing provides a high-resolution roadmap for understanding the multicellular compartmentation of specialized metabolism.</title>
        <authorList>
            <person name="Sun S."/>
            <person name="Shen X."/>
            <person name="Li Y."/>
            <person name="Li Y."/>
            <person name="Wang S."/>
            <person name="Li R."/>
            <person name="Zhang H."/>
            <person name="Shen G."/>
            <person name="Guo B."/>
            <person name="Wei J."/>
            <person name="Xu J."/>
            <person name="St-Pierre B."/>
            <person name="Chen S."/>
            <person name="Sun C."/>
        </authorList>
    </citation>
    <scope>NUCLEOTIDE SEQUENCE [LARGE SCALE GENOMIC DNA]</scope>
</reference>
<keyword evidence="2" id="KW-1185">Reference proteome</keyword>
<accession>A0ACC0C9B2</accession>
<protein>
    <submittedName>
        <fullName evidence="1">Uncharacterized protein</fullName>
    </submittedName>
</protein>
<evidence type="ECO:0000313" key="1">
    <source>
        <dbReference type="EMBL" id="KAI5681467.1"/>
    </source>
</evidence>
<sequence length="153" mass="16898">MVGSRHIIAREDKDLPSTVGPDFSNTYAKFRAASPRDTNCPIMSLMTQFGISRKVSKSAIQVISEFLVVLSIRGLHCAWLVLRAKASSNDVDGFRLWMVDPLERGCSIIKGSAQLVVCLTLHHALHWDGHLVENQEGLEAKVGLKAELLESSR</sequence>
<comment type="caution">
    <text evidence="1">The sequence shown here is derived from an EMBL/GenBank/DDBJ whole genome shotgun (WGS) entry which is preliminary data.</text>
</comment>
<dbReference type="EMBL" id="CM044701">
    <property type="protein sequence ID" value="KAI5681467.1"/>
    <property type="molecule type" value="Genomic_DNA"/>
</dbReference>